<accession>A0A2Y9AW90</accession>
<evidence type="ECO:0000313" key="2">
    <source>
        <dbReference type="Proteomes" id="UP000250222"/>
    </source>
</evidence>
<evidence type="ECO:0000313" key="1">
    <source>
        <dbReference type="EMBL" id="SSA46409.1"/>
    </source>
</evidence>
<proteinExistence type="predicted"/>
<dbReference type="EMBL" id="UETB01000017">
    <property type="protein sequence ID" value="SSA46409.1"/>
    <property type="molecule type" value="Genomic_DNA"/>
</dbReference>
<sequence>MAVTISPQELPPVLLSRELGKNAVRHAESTGLVQVARGVFVDPLDEEEPPWRQTEHLALARIAGVARRAAARPVFSHRTAALLHGLWLVDGDTQVHTSQKRLPSRSTAGRVRHVRDLPADDVTEVSGLRATTIERTIVDCAKTMHPRHALVVADSGMRALVAPRRDTPRSNARRTAALRARLLAMVEQGDRRHLRRARAVVTWADPLAESPYETVLRWVGVSRGLPRPVLQPRYEVEGHVYYPDVRWRLPVTEHGVLTETITLLGEYDGEVKFVPDDPDGADARRRLSERVMAERRRQNRLASLPSTTVERFDRTDLSNEDAVFRRLCRPFPPGWVATLRPVPELLGPTIRR</sequence>
<keyword evidence="2" id="KW-1185">Reference proteome</keyword>
<gene>
    <name evidence="1" type="ORF">SAMN05216184_11731</name>
</gene>
<dbReference type="Proteomes" id="UP000250222">
    <property type="component" value="Unassembled WGS sequence"/>
</dbReference>
<protein>
    <submittedName>
        <fullName evidence="1">Transcriptional regulator, AbiEi antitoxin, Type IV TA system</fullName>
    </submittedName>
</protein>
<name>A0A2Y9AW90_9MICO</name>
<dbReference type="RefSeq" id="WP_146237592.1">
    <property type="nucleotide sequence ID" value="NZ_QKLZ01000017.1"/>
</dbReference>
<organism evidence="1 2">
    <name type="scientific">Georgenia satyanarayanai</name>
    <dbReference type="NCBI Taxonomy" id="860221"/>
    <lineage>
        <taxon>Bacteria</taxon>
        <taxon>Bacillati</taxon>
        <taxon>Actinomycetota</taxon>
        <taxon>Actinomycetes</taxon>
        <taxon>Micrococcales</taxon>
        <taxon>Bogoriellaceae</taxon>
        <taxon>Georgenia</taxon>
    </lineage>
</organism>
<dbReference type="AlphaFoldDB" id="A0A2Y9AW90"/>
<reference evidence="1 2" key="1">
    <citation type="submission" date="2016-10" db="EMBL/GenBank/DDBJ databases">
        <authorList>
            <person name="Cai Z."/>
        </authorList>
    </citation>
    <scope>NUCLEOTIDE SEQUENCE [LARGE SCALE GENOMIC DNA]</scope>
    <source>
        <strain evidence="1 2">CGMCC 1.10826</strain>
    </source>
</reference>
<dbReference type="OrthoDB" id="5517693at2"/>